<dbReference type="InterPro" id="IPR023228">
    <property type="entry name" value="SAM_OH_AdoTrfase_N_sf"/>
</dbReference>
<dbReference type="Gene3D" id="3.40.50.10790">
    <property type="entry name" value="S-adenosyl-l-methionine hydroxide adenosyltransferase, N-terminal"/>
    <property type="match status" value="1"/>
</dbReference>
<dbReference type="InterPro" id="IPR002747">
    <property type="entry name" value="SAM_OH_AdoTrfase"/>
</dbReference>
<dbReference type="EMBL" id="UINC01001816">
    <property type="protein sequence ID" value="SUZ89467.1"/>
    <property type="molecule type" value="Genomic_DNA"/>
</dbReference>
<reference evidence="2" key="1">
    <citation type="submission" date="2018-05" db="EMBL/GenBank/DDBJ databases">
        <authorList>
            <person name="Lanie J.A."/>
            <person name="Ng W.-L."/>
            <person name="Kazmierczak K.M."/>
            <person name="Andrzejewski T.M."/>
            <person name="Davidsen T.M."/>
            <person name="Wayne K.J."/>
            <person name="Tettelin H."/>
            <person name="Glass J.I."/>
            <person name="Rusch D."/>
            <person name="Podicherti R."/>
            <person name="Tsui H.-C.T."/>
            <person name="Winkler M.E."/>
        </authorList>
    </citation>
    <scope>NUCLEOTIDE SEQUENCE</scope>
</reference>
<name>A0A381RHW1_9ZZZZ</name>
<gene>
    <name evidence="2" type="ORF">METZ01_LOCUS42321</name>
</gene>
<dbReference type="PANTHER" id="PTHR35092">
    <property type="entry name" value="CHLORINASE MJ1651"/>
    <property type="match status" value="1"/>
</dbReference>
<dbReference type="AlphaFoldDB" id="A0A381RHW1"/>
<evidence type="ECO:0000259" key="1">
    <source>
        <dbReference type="Pfam" id="PF01887"/>
    </source>
</evidence>
<dbReference type="PIRSF" id="PIRSF006779">
    <property type="entry name" value="UCP006779"/>
    <property type="match status" value="1"/>
</dbReference>
<accession>A0A381RHW1</accession>
<dbReference type="InterPro" id="IPR046469">
    <property type="entry name" value="SAM_HAT_N"/>
</dbReference>
<feature type="domain" description="S-adenosyl-l-methionine hydroxide adenosyltransferase N-terminal" evidence="1">
    <location>
        <begin position="7"/>
        <end position="152"/>
    </location>
</feature>
<dbReference type="PANTHER" id="PTHR35092:SF1">
    <property type="entry name" value="CHLORINASE MJ1651"/>
    <property type="match status" value="1"/>
</dbReference>
<organism evidence="2">
    <name type="scientific">marine metagenome</name>
    <dbReference type="NCBI Taxonomy" id="408172"/>
    <lineage>
        <taxon>unclassified sequences</taxon>
        <taxon>metagenomes</taxon>
        <taxon>ecological metagenomes</taxon>
    </lineage>
</organism>
<sequence>MTRFDTVTCLTDMGISDESVGLLHSILRDLSPASRVIDLCHDIQPGDVRAGSLMLARSVPYLASGLVLASVGSVLDRPAVAVEVGDGQAVLVGPDNGLLGAAVAVVGGADRAVQLTNTEFHIASPGVQHPARDVIGPVSAHLAAGRSLEEVGDHIEPSLLLPSLVPVPRLEDSGSISAEVIGISRRGAAQLNIDRDTLSEMGDVLILEFGEEQRVVRLQAPTEVNPGQLALVDDEYGLLAVATGRDEGLMPQGLEIGTEVTVREAT</sequence>
<proteinExistence type="predicted"/>
<evidence type="ECO:0000313" key="2">
    <source>
        <dbReference type="EMBL" id="SUZ89467.1"/>
    </source>
</evidence>
<protein>
    <recommendedName>
        <fullName evidence="1">S-adenosyl-l-methionine hydroxide adenosyltransferase N-terminal domain-containing protein</fullName>
    </recommendedName>
</protein>
<dbReference type="SUPFAM" id="SSF102522">
    <property type="entry name" value="Bacterial fluorinating enzyme, N-terminal domain"/>
    <property type="match status" value="1"/>
</dbReference>
<dbReference type="Pfam" id="PF01887">
    <property type="entry name" value="SAM_HAT_N"/>
    <property type="match status" value="1"/>
</dbReference>